<proteinExistence type="predicted"/>
<evidence type="ECO:0000313" key="8">
    <source>
        <dbReference type="Proteomes" id="UP001199916"/>
    </source>
</evidence>
<keyword evidence="5" id="KW-0449">Lipoprotein</keyword>
<evidence type="ECO:0000256" key="1">
    <source>
        <dbReference type="ARBA" id="ARBA00022475"/>
    </source>
</evidence>
<dbReference type="EMBL" id="JAJNBZ010000002">
    <property type="protein sequence ID" value="MCE5168458.1"/>
    <property type="molecule type" value="Genomic_DNA"/>
</dbReference>
<dbReference type="PANTHER" id="PTHR43649:SF33">
    <property type="entry name" value="POLYGALACTURONAN_RHAMNOGALACTURONAN-BINDING PROTEIN YTCQ"/>
    <property type="match status" value="1"/>
</dbReference>
<evidence type="ECO:0000256" key="4">
    <source>
        <dbReference type="ARBA" id="ARBA00023139"/>
    </source>
</evidence>
<evidence type="ECO:0000256" key="6">
    <source>
        <dbReference type="SAM" id="SignalP"/>
    </source>
</evidence>
<evidence type="ECO:0000256" key="5">
    <source>
        <dbReference type="ARBA" id="ARBA00023288"/>
    </source>
</evidence>
<accession>A0ABS8YDE0</accession>
<dbReference type="Gene3D" id="3.40.190.10">
    <property type="entry name" value="Periplasmic binding protein-like II"/>
    <property type="match status" value="2"/>
</dbReference>
<dbReference type="SUPFAM" id="SSF53850">
    <property type="entry name" value="Periplasmic binding protein-like II"/>
    <property type="match status" value="1"/>
</dbReference>
<keyword evidence="3" id="KW-0472">Membrane</keyword>
<dbReference type="InterPro" id="IPR050490">
    <property type="entry name" value="Bact_solute-bd_prot1"/>
</dbReference>
<keyword evidence="4" id="KW-0564">Palmitate</keyword>
<keyword evidence="1" id="KW-1003">Cell membrane</keyword>
<sequence length="419" mass="46862">MRKTLATVLATTLIVMGILTGCSSSSSSNEATSSGKNGQEEKVEISVWAMGNQMKEFAQQFEKENPNIKVNVQTIPWGAAHDKLLTAVASKKGPDVVQMGTTWIPEFATAKALMDLTPYLDKYPEFGPDNFYPGSVETATFEGAYVGVPWYIDTRFLYYRTDLLKEVGYDHAPATWEELQDAALKLKQRGDNKYGILLDPKESSLGFMFARQNGSKLIDDTGKPLFNEPQFVETVDYLNSFFKNGSAPLDLGIDMIQTFKGEGVTPMFISGPWMVKMVQDQAPELEGKWATAVLPKKENNISTLGGSNLSVFQYTKQPEAAMKFVAWMSQPETQLKWMEVASEMPAAKKAWETEKLQSDPNYKVIGEQLKSARPLPLIKQWEEIAQNYMGSFEKVIRAGDDVKQEMDAFNQKADQILNK</sequence>
<dbReference type="CDD" id="cd14747">
    <property type="entry name" value="PBP2_MalE"/>
    <property type="match status" value="1"/>
</dbReference>
<gene>
    <name evidence="7" type="ORF">LQV63_03900</name>
</gene>
<dbReference type="Proteomes" id="UP001199916">
    <property type="component" value="Unassembled WGS sequence"/>
</dbReference>
<protein>
    <submittedName>
        <fullName evidence="7">Sugar ABC transporter substrate-binding protein</fullName>
    </submittedName>
</protein>
<evidence type="ECO:0000256" key="2">
    <source>
        <dbReference type="ARBA" id="ARBA00022729"/>
    </source>
</evidence>
<keyword evidence="2 6" id="KW-0732">Signal</keyword>
<feature type="signal peptide" evidence="6">
    <location>
        <begin position="1"/>
        <end position="27"/>
    </location>
</feature>
<name>A0ABS8YDE0_9BACL</name>
<dbReference type="Pfam" id="PF01547">
    <property type="entry name" value="SBP_bac_1"/>
    <property type="match status" value="1"/>
</dbReference>
<dbReference type="PANTHER" id="PTHR43649">
    <property type="entry name" value="ARABINOSE-BINDING PROTEIN-RELATED"/>
    <property type="match status" value="1"/>
</dbReference>
<reference evidence="7 8" key="1">
    <citation type="submission" date="2021-11" db="EMBL/GenBank/DDBJ databases">
        <title>Draft genome sequence of Paenibacillus profundus YoMME, a new Gram-positive bacteria with exoelectrogenic properties.</title>
        <authorList>
            <person name="Hubenova Y."/>
            <person name="Hubenova E."/>
            <person name="Manasiev Y."/>
            <person name="Peykov S."/>
            <person name="Mitov M."/>
        </authorList>
    </citation>
    <scope>NUCLEOTIDE SEQUENCE [LARGE SCALE GENOMIC DNA]</scope>
    <source>
        <strain evidence="7 8">YoMME</strain>
    </source>
</reference>
<keyword evidence="8" id="KW-1185">Reference proteome</keyword>
<evidence type="ECO:0000313" key="7">
    <source>
        <dbReference type="EMBL" id="MCE5168458.1"/>
    </source>
</evidence>
<dbReference type="PROSITE" id="PS51257">
    <property type="entry name" value="PROKAR_LIPOPROTEIN"/>
    <property type="match status" value="1"/>
</dbReference>
<dbReference type="RefSeq" id="WP_233695711.1">
    <property type="nucleotide sequence ID" value="NZ_JAJNBZ010000002.1"/>
</dbReference>
<comment type="caution">
    <text evidence="7">The sequence shown here is derived from an EMBL/GenBank/DDBJ whole genome shotgun (WGS) entry which is preliminary data.</text>
</comment>
<feature type="chain" id="PRO_5047528393" evidence="6">
    <location>
        <begin position="28"/>
        <end position="419"/>
    </location>
</feature>
<organism evidence="7 8">
    <name type="scientific">Paenibacillus profundus</name>
    <dbReference type="NCBI Taxonomy" id="1173085"/>
    <lineage>
        <taxon>Bacteria</taxon>
        <taxon>Bacillati</taxon>
        <taxon>Bacillota</taxon>
        <taxon>Bacilli</taxon>
        <taxon>Bacillales</taxon>
        <taxon>Paenibacillaceae</taxon>
        <taxon>Paenibacillus</taxon>
    </lineage>
</organism>
<dbReference type="InterPro" id="IPR006059">
    <property type="entry name" value="SBP"/>
</dbReference>
<evidence type="ECO:0000256" key="3">
    <source>
        <dbReference type="ARBA" id="ARBA00023136"/>
    </source>
</evidence>